<dbReference type="EMBL" id="CWQJ01000006">
    <property type="protein sequence ID" value="CSB89173.1"/>
    <property type="molecule type" value="Genomic_DNA"/>
</dbReference>
<evidence type="ECO:0000313" key="2">
    <source>
        <dbReference type="Proteomes" id="UP000046067"/>
    </source>
</evidence>
<proteinExistence type="predicted"/>
<organism evidence="1 2">
    <name type="scientific">Vibrio cholerae</name>
    <dbReference type="NCBI Taxonomy" id="666"/>
    <lineage>
        <taxon>Bacteria</taxon>
        <taxon>Pseudomonadati</taxon>
        <taxon>Pseudomonadota</taxon>
        <taxon>Gammaproteobacteria</taxon>
        <taxon>Vibrionales</taxon>
        <taxon>Vibrionaceae</taxon>
        <taxon>Vibrio</taxon>
    </lineage>
</organism>
<gene>
    <name evidence="1" type="ORF">ERS013201_01232</name>
</gene>
<dbReference type="Proteomes" id="UP000046067">
    <property type="component" value="Unassembled WGS sequence"/>
</dbReference>
<evidence type="ECO:0000313" key="1">
    <source>
        <dbReference type="EMBL" id="CSB89173.1"/>
    </source>
</evidence>
<accession>A0A655WH50</accession>
<reference evidence="1 2" key="1">
    <citation type="submission" date="2015-07" db="EMBL/GenBank/DDBJ databases">
        <authorList>
            <consortium name="Pathogen Informatics"/>
        </authorList>
    </citation>
    <scope>NUCLEOTIDE SEQUENCE [LARGE SCALE GENOMIC DNA]</scope>
    <source>
        <strain evidence="1 2">A325</strain>
    </source>
</reference>
<sequence length="38" mass="4199">MSIVVLQKDPELATQHGNAVLDFQNRIQLSIGLLLPLI</sequence>
<protein>
    <submittedName>
        <fullName evidence="1">Uncharacterized protein</fullName>
    </submittedName>
</protein>
<dbReference type="AlphaFoldDB" id="A0A655WH50"/>
<name>A0A655WH50_VIBCL</name>